<accession>A0A425Y3A1</accession>
<dbReference type="InterPro" id="IPR005921">
    <property type="entry name" value="HutH"/>
</dbReference>
<evidence type="ECO:0000256" key="7">
    <source>
        <dbReference type="RuleBase" id="RU003954"/>
    </source>
</evidence>
<evidence type="ECO:0000313" key="11">
    <source>
        <dbReference type="Proteomes" id="UP000285794"/>
    </source>
</evidence>
<name>A0A425Y3A1_9BACT</name>
<dbReference type="CDD" id="cd00332">
    <property type="entry name" value="PAL-HAL"/>
    <property type="match status" value="1"/>
</dbReference>
<dbReference type="InterPro" id="IPR022313">
    <property type="entry name" value="Phe/His_NH3-lyase_AS"/>
</dbReference>
<keyword evidence="11" id="KW-1185">Reference proteome</keyword>
<dbReference type="InterPro" id="IPR008948">
    <property type="entry name" value="L-Aspartase-like"/>
</dbReference>
<dbReference type="NCBIfam" id="NF006871">
    <property type="entry name" value="PRK09367.1"/>
    <property type="match status" value="1"/>
</dbReference>
<dbReference type="Proteomes" id="UP000285794">
    <property type="component" value="Unassembled WGS sequence"/>
</dbReference>
<dbReference type="UniPathway" id="UPA00379">
    <property type="reaction ID" value="UER00549"/>
</dbReference>
<dbReference type="FunFam" id="1.20.200.10:FF:000003">
    <property type="entry name" value="Histidine ammonia-lyase"/>
    <property type="match status" value="1"/>
</dbReference>
<dbReference type="PROSITE" id="PS00488">
    <property type="entry name" value="PAL_HISTIDASE"/>
    <property type="match status" value="1"/>
</dbReference>
<reference evidence="10 11" key="1">
    <citation type="submission" date="2018-07" db="EMBL/GenBank/DDBJ databases">
        <title>Draft genome sequence of Ancylomarina sp. M1P.</title>
        <authorList>
            <person name="Yadav S."/>
            <person name="Villanueva L."/>
            <person name="Damste J.S.S."/>
        </authorList>
    </citation>
    <scope>NUCLEOTIDE SEQUENCE [LARGE SCALE GENOMIC DNA]</scope>
    <source>
        <strain evidence="10 11">M1P</strain>
    </source>
</reference>
<dbReference type="GO" id="GO:0004397">
    <property type="term" value="F:histidine ammonia-lyase activity"/>
    <property type="evidence" value="ECO:0007669"/>
    <property type="project" value="UniProtKB-UniRule"/>
</dbReference>
<gene>
    <name evidence="10" type="primary">hutH</name>
    <name evidence="10" type="ORF">DWB61_07455</name>
</gene>
<dbReference type="RefSeq" id="WP_125030267.1">
    <property type="nucleotide sequence ID" value="NZ_JAPXVP010000001.1"/>
</dbReference>
<keyword evidence="4 7" id="KW-0456">Lyase</keyword>
<evidence type="ECO:0000256" key="2">
    <source>
        <dbReference type="ARBA" id="ARBA00012994"/>
    </source>
</evidence>
<evidence type="ECO:0000256" key="1">
    <source>
        <dbReference type="ARBA" id="ARBA00005113"/>
    </source>
</evidence>
<organism evidence="10 11">
    <name type="scientific">Ancylomarina euxinus</name>
    <dbReference type="NCBI Taxonomy" id="2283627"/>
    <lineage>
        <taxon>Bacteria</taxon>
        <taxon>Pseudomonadati</taxon>
        <taxon>Bacteroidota</taxon>
        <taxon>Bacteroidia</taxon>
        <taxon>Marinilabiliales</taxon>
        <taxon>Marinifilaceae</taxon>
        <taxon>Ancylomarina</taxon>
    </lineage>
</organism>
<dbReference type="GO" id="GO:0005737">
    <property type="term" value="C:cytoplasm"/>
    <property type="evidence" value="ECO:0007669"/>
    <property type="project" value="UniProtKB-SubCell"/>
</dbReference>
<dbReference type="Pfam" id="PF00221">
    <property type="entry name" value="Lyase_aromatic"/>
    <property type="match status" value="1"/>
</dbReference>
<evidence type="ECO:0000256" key="5">
    <source>
        <dbReference type="ARBA" id="ARBA00049269"/>
    </source>
</evidence>
<evidence type="ECO:0000256" key="3">
    <source>
        <dbReference type="ARBA" id="ARBA00022808"/>
    </source>
</evidence>
<dbReference type="EC" id="4.3.1.3" evidence="2 6"/>
<dbReference type="Gene3D" id="1.20.200.10">
    <property type="entry name" value="Fumarase/aspartase (Central domain)"/>
    <property type="match status" value="1"/>
</dbReference>
<dbReference type="AlphaFoldDB" id="A0A425Y3A1"/>
<comment type="similarity">
    <text evidence="7">Belongs to the PAL/histidase family.</text>
</comment>
<comment type="catalytic activity">
    <reaction evidence="5 8">
        <text>L-histidine = trans-urocanate + NH4(+)</text>
        <dbReference type="Rhea" id="RHEA:21232"/>
        <dbReference type="ChEBI" id="CHEBI:17771"/>
        <dbReference type="ChEBI" id="CHEBI:28938"/>
        <dbReference type="ChEBI" id="CHEBI:57595"/>
        <dbReference type="EC" id="4.3.1.3"/>
    </reaction>
</comment>
<proteinExistence type="inferred from homology"/>
<comment type="caution">
    <text evidence="10">The sequence shown here is derived from an EMBL/GenBank/DDBJ whole genome shotgun (WGS) entry which is preliminary data.</text>
</comment>
<protein>
    <recommendedName>
        <fullName evidence="2 6">Histidine ammonia-lyase</fullName>
        <ecNumber evidence="2 6">4.3.1.3</ecNumber>
    </recommendedName>
</protein>
<keyword evidence="3 8" id="KW-0369">Histidine metabolism</keyword>
<comment type="pathway">
    <text evidence="1 8">Amino-acid degradation; L-histidine degradation into L-glutamate; N-formimidoyl-L-glutamate from L-histidine: step 1/3.</text>
</comment>
<dbReference type="GO" id="GO:0019556">
    <property type="term" value="P:L-histidine catabolic process to glutamate and formamide"/>
    <property type="evidence" value="ECO:0007669"/>
    <property type="project" value="UniProtKB-UniPathway"/>
</dbReference>
<dbReference type="GO" id="GO:0019557">
    <property type="term" value="P:L-histidine catabolic process to glutamate and formate"/>
    <property type="evidence" value="ECO:0007669"/>
    <property type="project" value="UniProtKB-UniPathway"/>
</dbReference>
<evidence type="ECO:0000313" key="10">
    <source>
        <dbReference type="EMBL" id="RRG22642.1"/>
    </source>
</evidence>
<evidence type="ECO:0000256" key="9">
    <source>
        <dbReference type="RuleBase" id="RU004480"/>
    </source>
</evidence>
<dbReference type="InterPro" id="IPR001106">
    <property type="entry name" value="Aromatic_Lyase"/>
</dbReference>
<evidence type="ECO:0000256" key="4">
    <source>
        <dbReference type="ARBA" id="ARBA00023239"/>
    </source>
</evidence>
<dbReference type="EMBL" id="QQWG01000005">
    <property type="protein sequence ID" value="RRG22642.1"/>
    <property type="molecule type" value="Genomic_DNA"/>
</dbReference>
<dbReference type="InterPro" id="IPR024083">
    <property type="entry name" value="Fumarase/histidase_N"/>
</dbReference>
<dbReference type="Gene3D" id="1.10.275.10">
    <property type="entry name" value="Fumarase/aspartase (N-terminal domain)"/>
    <property type="match status" value="1"/>
</dbReference>
<sequence length="501" mass="54920">MSNIHFISPERLTFSKIEEILEKGYKLELSEESKKLILDCKAYLDATIAKADKPIYGITTGFGSLCKISIPEEDLSQLQSNLVMSHACSLGNVIPEDVIRLMLLLKAHALSLGKSGVQIETVQRIIDMYNSDVLPVVRHLGSLGASGDLAPLANLFLPLFGEGEVIYEDEIRPADEVLKMFGWEPIKLGAKEGLALLNGTQFMSAHAVYALLKSFKLVKYSDIIGAISLEGYDGRIDPFLAPIHDARPHNGQIETARNIRSLLEGSEFIANEKKNVQDPYSFRCMPQVHGASKDAINYVASVVETEINSVTDNPTIFIDEDMILSGGNFHGQPLALVLDFLCIALAELGSISERRTYRLISGDRDLPEFLISDSGLNSGFMIPQYAAASIVSQNKQLCTPCSVDSIPSSNEQEDHVSMGGNAATKSLLVADNVERIFAIELMNAAQAVDLRRTGKSSPFLEAFLEEFRTAVSFNDKDRVMYKDIEAAIEFLAAGKFEGGEN</sequence>
<dbReference type="PANTHER" id="PTHR10362">
    <property type="entry name" value="HISTIDINE AMMONIA-LYASE"/>
    <property type="match status" value="1"/>
</dbReference>
<dbReference type="OrthoDB" id="9806955at2"/>
<comment type="subcellular location">
    <subcellularLocation>
        <location evidence="9">Cytoplasm</location>
    </subcellularLocation>
</comment>
<dbReference type="SUPFAM" id="SSF48557">
    <property type="entry name" value="L-aspartase-like"/>
    <property type="match status" value="1"/>
</dbReference>
<evidence type="ECO:0000256" key="6">
    <source>
        <dbReference type="NCBIfam" id="TIGR01225"/>
    </source>
</evidence>
<dbReference type="NCBIfam" id="TIGR01225">
    <property type="entry name" value="hutH"/>
    <property type="match status" value="1"/>
</dbReference>
<dbReference type="FunFam" id="1.10.275.10:FF:000005">
    <property type="entry name" value="Histidine ammonia-lyase"/>
    <property type="match status" value="1"/>
</dbReference>
<evidence type="ECO:0000256" key="8">
    <source>
        <dbReference type="RuleBase" id="RU004479"/>
    </source>
</evidence>